<feature type="domain" description="ABC transmembrane type-1" evidence="8">
    <location>
        <begin position="101"/>
        <end position="314"/>
    </location>
</feature>
<evidence type="ECO:0000256" key="1">
    <source>
        <dbReference type="ARBA" id="ARBA00004651"/>
    </source>
</evidence>
<accession>A0A939LSX0</accession>
<dbReference type="PANTHER" id="PTHR30193">
    <property type="entry name" value="ABC TRANSPORTER PERMEASE PROTEIN"/>
    <property type="match status" value="1"/>
</dbReference>
<comment type="caution">
    <text evidence="9">The sequence shown here is derived from an EMBL/GenBank/DDBJ whole genome shotgun (WGS) entry which is preliminary data.</text>
</comment>
<feature type="transmembrane region" description="Helical" evidence="7">
    <location>
        <begin position="106"/>
        <end position="126"/>
    </location>
</feature>
<feature type="transmembrane region" description="Helical" evidence="7">
    <location>
        <begin position="187"/>
        <end position="211"/>
    </location>
</feature>
<dbReference type="Gene3D" id="1.10.3720.10">
    <property type="entry name" value="MetI-like"/>
    <property type="match status" value="1"/>
</dbReference>
<dbReference type="SUPFAM" id="SSF161098">
    <property type="entry name" value="MetI-like"/>
    <property type="match status" value="1"/>
</dbReference>
<feature type="transmembrane region" description="Helical" evidence="7">
    <location>
        <begin position="45"/>
        <end position="65"/>
    </location>
</feature>
<keyword evidence="3" id="KW-1003">Cell membrane</keyword>
<dbReference type="AlphaFoldDB" id="A0A939LSX0"/>
<dbReference type="Proteomes" id="UP000664209">
    <property type="component" value="Unassembled WGS sequence"/>
</dbReference>
<evidence type="ECO:0000313" key="10">
    <source>
        <dbReference type="Proteomes" id="UP000664209"/>
    </source>
</evidence>
<dbReference type="PANTHER" id="PTHR30193:SF37">
    <property type="entry name" value="INNER MEMBRANE ABC TRANSPORTER PERMEASE PROTEIN YCJO"/>
    <property type="match status" value="1"/>
</dbReference>
<dbReference type="InterPro" id="IPR051393">
    <property type="entry name" value="ABC_transporter_permease"/>
</dbReference>
<protein>
    <submittedName>
        <fullName evidence="9">Sugar ABC transporter permease</fullName>
    </submittedName>
</protein>
<dbReference type="Pfam" id="PF00528">
    <property type="entry name" value="BPD_transp_1"/>
    <property type="match status" value="1"/>
</dbReference>
<evidence type="ECO:0000256" key="2">
    <source>
        <dbReference type="ARBA" id="ARBA00022448"/>
    </source>
</evidence>
<evidence type="ECO:0000256" key="6">
    <source>
        <dbReference type="ARBA" id="ARBA00023136"/>
    </source>
</evidence>
<keyword evidence="2 7" id="KW-0813">Transport</keyword>
<evidence type="ECO:0000313" key="9">
    <source>
        <dbReference type="EMBL" id="MBO1751504.1"/>
    </source>
</evidence>
<dbReference type="InterPro" id="IPR000515">
    <property type="entry name" value="MetI-like"/>
</dbReference>
<feature type="transmembrane region" description="Helical" evidence="7">
    <location>
        <begin position="245"/>
        <end position="267"/>
    </location>
</feature>
<comment type="similarity">
    <text evidence="7">Belongs to the binding-protein-dependent transport system permease family.</text>
</comment>
<gene>
    <name evidence="9" type="ORF">J4G33_06765</name>
</gene>
<evidence type="ECO:0000256" key="3">
    <source>
        <dbReference type="ARBA" id="ARBA00022475"/>
    </source>
</evidence>
<evidence type="ECO:0000256" key="4">
    <source>
        <dbReference type="ARBA" id="ARBA00022692"/>
    </source>
</evidence>
<feature type="transmembrane region" description="Helical" evidence="7">
    <location>
        <begin position="138"/>
        <end position="158"/>
    </location>
</feature>
<keyword evidence="4 7" id="KW-0812">Transmembrane</keyword>
<evidence type="ECO:0000256" key="7">
    <source>
        <dbReference type="RuleBase" id="RU363032"/>
    </source>
</evidence>
<keyword evidence="5 7" id="KW-1133">Transmembrane helix</keyword>
<organism evidence="9 10">
    <name type="scientific">Actinotalea soli</name>
    <dbReference type="NCBI Taxonomy" id="2819234"/>
    <lineage>
        <taxon>Bacteria</taxon>
        <taxon>Bacillati</taxon>
        <taxon>Actinomycetota</taxon>
        <taxon>Actinomycetes</taxon>
        <taxon>Micrococcales</taxon>
        <taxon>Cellulomonadaceae</taxon>
        <taxon>Actinotalea</taxon>
    </lineage>
</organism>
<feature type="transmembrane region" description="Helical" evidence="7">
    <location>
        <begin position="298"/>
        <end position="318"/>
    </location>
</feature>
<dbReference type="CDD" id="cd06261">
    <property type="entry name" value="TM_PBP2"/>
    <property type="match status" value="1"/>
</dbReference>
<dbReference type="PROSITE" id="PS50928">
    <property type="entry name" value="ABC_TM1"/>
    <property type="match status" value="1"/>
</dbReference>
<dbReference type="InterPro" id="IPR035906">
    <property type="entry name" value="MetI-like_sf"/>
</dbReference>
<evidence type="ECO:0000256" key="5">
    <source>
        <dbReference type="ARBA" id="ARBA00022989"/>
    </source>
</evidence>
<proteinExistence type="inferred from homology"/>
<dbReference type="GO" id="GO:0055085">
    <property type="term" value="P:transmembrane transport"/>
    <property type="evidence" value="ECO:0007669"/>
    <property type="project" value="InterPro"/>
</dbReference>
<comment type="subcellular location">
    <subcellularLocation>
        <location evidence="1 7">Cell membrane</location>
        <topology evidence="1 7">Multi-pass membrane protein</topology>
    </subcellularLocation>
</comment>
<name>A0A939LSX0_9CELL</name>
<reference evidence="9" key="1">
    <citation type="submission" date="2021-03" db="EMBL/GenBank/DDBJ databases">
        <title>Actinotalea soli sp. nov., isolated from soil.</title>
        <authorList>
            <person name="Ping W."/>
            <person name="Zhang J."/>
        </authorList>
    </citation>
    <scope>NUCLEOTIDE SEQUENCE</scope>
    <source>
        <strain evidence="9">BY-33</strain>
    </source>
</reference>
<dbReference type="RefSeq" id="WP_208055155.1">
    <property type="nucleotide sequence ID" value="NZ_JAGEMK010000002.1"/>
</dbReference>
<keyword evidence="6 7" id="KW-0472">Membrane</keyword>
<keyword evidence="10" id="KW-1185">Reference proteome</keyword>
<dbReference type="EMBL" id="JAGEMK010000002">
    <property type="protein sequence ID" value="MBO1751504.1"/>
    <property type="molecule type" value="Genomic_DNA"/>
</dbReference>
<dbReference type="GO" id="GO:0005886">
    <property type="term" value="C:plasma membrane"/>
    <property type="evidence" value="ECO:0007669"/>
    <property type="project" value="UniProtKB-SubCell"/>
</dbReference>
<sequence length="323" mass="35415">MRTTPVVAPGDAVSTADAVDRGPRTPRRGVAKHGKATPWLFLSPYLLLFGAFVILPIVLGGWISLHRWDYTLPGRPFVGLDNYQALFDPGSTIYQTFWSSMRATGIFTVASVPLLLVLPLLVALVMNQRFPGRNLFRAVYFAPYVLGVAVVAVVWRYLLDANIGLINYYAGLLGLPDGTAWTTSTPAAWVALVGVTVWWTLGYNSVIYLAALQDIPRELYEAARVDGASAWQQFVNVTLPGLRPVLAFVTMITIIASANMFGQSYLITQGGPGRETRTAIYQIAETGLRNFQMGSAAAMSYVLTLALMVLSVGIFWLFRERKG</sequence>
<evidence type="ECO:0000259" key="8">
    <source>
        <dbReference type="PROSITE" id="PS50928"/>
    </source>
</evidence>